<dbReference type="AlphaFoldDB" id="A0A9N7TU36"/>
<feature type="compositionally biased region" description="Basic and acidic residues" evidence="1">
    <location>
        <begin position="12"/>
        <end position="23"/>
    </location>
</feature>
<evidence type="ECO:0000313" key="2">
    <source>
        <dbReference type="EMBL" id="CAB1418797.1"/>
    </source>
</evidence>
<accession>A0A9N7TU36</accession>
<evidence type="ECO:0000256" key="1">
    <source>
        <dbReference type="SAM" id="MobiDB-lite"/>
    </source>
</evidence>
<name>A0A9N7TU36_PLEPL</name>
<sequence length="160" mass="17229">MASNLIRSTKAQLEKMRSDKEYQDTLSRAKAFSTELGLPSSDTAPLRPARARSVSKALAGFIVRSSSGQRQTGDDQEKRLYFETLDRFISDVEGCCCCASSSSHFSHCSHCGAALGSWGSRSQAHRGHFEPTTANMVMVSDTPATSVAAHSKDGTPTLPL</sequence>
<dbReference type="EMBL" id="CADEAL010000340">
    <property type="protein sequence ID" value="CAB1418797.1"/>
    <property type="molecule type" value="Genomic_DNA"/>
</dbReference>
<comment type="caution">
    <text evidence="2">The sequence shown here is derived from an EMBL/GenBank/DDBJ whole genome shotgun (WGS) entry which is preliminary data.</text>
</comment>
<evidence type="ECO:0000313" key="3">
    <source>
        <dbReference type="Proteomes" id="UP001153269"/>
    </source>
</evidence>
<protein>
    <submittedName>
        <fullName evidence="2">Uncharacterized protein</fullName>
    </submittedName>
</protein>
<proteinExistence type="predicted"/>
<dbReference type="Proteomes" id="UP001153269">
    <property type="component" value="Unassembled WGS sequence"/>
</dbReference>
<gene>
    <name evidence="2" type="ORF">PLEPLA_LOCUS6623</name>
</gene>
<feature type="region of interest" description="Disordered" evidence="1">
    <location>
        <begin position="1"/>
        <end position="24"/>
    </location>
</feature>
<reference evidence="2" key="1">
    <citation type="submission" date="2020-03" db="EMBL/GenBank/DDBJ databases">
        <authorList>
            <person name="Weist P."/>
        </authorList>
    </citation>
    <scope>NUCLEOTIDE SEQUENCE</scope>
</reference>
<keyword evidence="3" id="KW-1185">Reference proteome</keyword>
<feature type="compositionally biased region" description="Polar residues" evidence="1">
    <location>
        <begin position="1"/>
        <end position="11"/>
    </location>
</feature>
<organism evidence="2 3">
    <name type="scientific">Pleuronectes platessa</name>
    <name type="common">European plaice</name>
    <dbReference type="NCBI Taxonomy" id="8262"/>
    <lineage>
        <taxon>Eukaryota</taxon>
        <taxon>Metazoa</taxon>
        <taxon>Chordata</taxon>
        <taxon>Craniata</taxon>
        <taxon>Vertebrata</taxon>
        <taxon>Euteleostomi</taxon>
        <taxon>Actinopterygii</taxon>
        <taxon>Neopterygii</taxon>
        <taxon>Teleostei</taxon>
        <taxon>Neoteleostei</taxon>
        <taxon>Acanthomorphata</taxon>
        <taxon>Carangaria</taxon>
        <taxon>Pleuronectiformes</taxon>
        <taxon>Pleuronectoidei</taxon>
        <taxon>Pleuronectidae</taxon>
        <taxon>Pleuronectes</taxon>
    </lineage>
</organism>